<evidence type="ECO:0000256" key="7">
    <source>
        <dbReference type="PROSITE-ProRule" id="PRU00284"/>
    </source>
</evidence>
<dbReference type="PROSITE" id="PS50885">
    <property type="entry name" value="HAMP"/>
    <property type="match status" value="1"/>
</dbReference>
<dbReference type="InterPro" id="IPR029095">
    <property type="entry name" value="NarX-like_N"/>
</dbReference>
<name>A0ABQ6EV55_9VIBR</name>
<dbReference type="Gene3D" id="1.10.287.950">
    <property type="entry name" value="Methyl-accepting chemotaxis protein"/>
    <property type="match status" value="1"/>
</dbReference>
<evidence type="ECO:0000256" key="6">
    <source>
        <dbReference type="ARBA" id="ARBA00029447"/>
    </source>
</evidence>
<dbReference type="SMART" id="SM00283">
    <property type="entry name" value="MA"/>
    <property type="match status" value="1"/>
</dbReference>
<evidence type="ECO:0000259" key="10">
    <source>
        <dbReference type="PROSITE" id="PS50885"/>
    </source>
</evidence>
<dbReference type="Proteomes" id="UP001157138">
    <property type="component" value="Unassembled WGS sequence"/>
</dbReference>
<keyword evidence="2 8" id="KW-0812">Transmembrane</keyword>
<dbReference type="PANTHER" id="PTHR32089:SF112">
    <property type="entry name" value="LYSOZYME-LIKE PROTEIN-RELATED"/>
    <property type="match status" value="1"/>
</dbReference>
<evidence type="ECO:0000313" key="11">
    <source>
        <dbReference type="EMBL" id="GLT16869.1"/>
    </source>
</evidence>
<dbReference type="Gene3D" id="6.10.340.10">
    <property type="match status" value="1"/>
</dbReference>
<evidence type="ECO:0000256" key="1">
    <source>
        <dbReference type="ARBA" id="ARBA00004141"/>
    </source>
</evidence>
<keyword evidence="4 8" id="KW-0472">Membrane</keyword>
<organism evidence="11 12">
    <name type="scientific">Vibrio zhanjiangensis</name>
    <dbReference type="NCBI Taxonomy" id="1046128"/>
    <lineage>
        <taxon>Bacteria</taxon>
        <taxon>Pseudomonadati</taxon>
        <taxon>Pseudomonadota</taxon>
        <taxon>Gammaproteobacteria</taxon>
        <taxon>Vibrionales</taxon>
        <taxon>Vibrionaceae</taxon>
        <taxon>Vibrio</taxon>
    </lineage>
</organism>
<evidence type="ECO:0000256" key="2">
    <source>
        <dbReference type="ARBA" id="ARBA00022692"/>
    </source>
</evidence>
<dbReference type="Pfam" id="PF13675">
    <property type="entry name" value="PilJ"/>
    <property type="match status" value="1"/>
</dbReference>
<feature type="transmembrane region" description="Helical" evidence="8">
    <location>
        <begin position="14"/>
        <end position="33"/>
    </location>
</feature>
<proteinExistence type="inferred from homology"/>
<evidence type="ECO:0000256" key="8">
    <source>
        <dbReference type="SAM" id="Phobius"/>
    </source>
</evidence>
<dbReference type="Pfam" id="PF00672">
    <property type="entry name" value="HAMP"/>
    <property type="match status" value="1"/>
</dbReference>
<dbReference type="SMART" id="SM00304">
    <property type="entry name" value="HAMP"/>
    <property type="match status" value="1"/>
</dbReference>
<evidence type="ECO:0000256" key="5">
    <source>
        <dbReference type="ARBA" id="ARBA00023224"/>
    </source>
</evidence>
<keyword evidence="5 7" id="KW-0807">Transducer</keyword>
<dbReference type="SUPFAM" id="SSF58104">
    <property type="entry name" value="Methyl-accepting chemotaxis protein (MCP) signaling domain"/>
    <property type="match status" value="1"/>
</dbReference>
<evidence type="ECO:0000256" key="3">
    <source>
        <dbReference type="ARBA" id="ARBA00022989"/>
    </source>
</evidence>
<dbReference type="PROSITE" id="PS50111">
    <property type="entry name" value="CHEMOTAXIS_TRANSDUC_2"/>
    <property type="match status" value="1"/>
</dbReference>
<sequence>MKNILSNISVTNRLLTISIVFVLTVVIIAINVVSTLEMNAQDGTVINVAGRQRMLTKKFASEVMLSLQRENKVTAPQLSYDNTIKLYEISLQALKTGGQTFSDLSMQTPIDLVKSTATEFNNKLYTVEQLWFAQKAMALELLQSSRLPSEEKIDAFMLANHKTLAAMNQAVLSYNKHSDNNISALKKDITLISLVSLSLTIILLYLIGRSLIEPINKLVTITREISKGDLEDKSHSAELTNRSELGLLATNIFSMRHALSSVVKGLKTSADSISRLSNRVESLAQEVDSSYDDEKRKYDEIAKISDELFASFERASQVVENTLESAAESQKSAQLGLETIHNNIKAVELASAESEKVSQNIQELSQVAEKVYSIIDVIQIIAEQTNLLALNAAIEAARAGEQGRGFAVVSDEVRVLASKTNHSTGEISNLLNELTERVKVSVDSVAQLQKEVENSKQCSSYTAQNIERISNSISLTVGQQHEIAALIDEQSRRIHELREAQSYLSNLLKNTNKKIKDSSFIAVDMNDMAKGISSTLDDFSLSASK</sequence>
<accession>A0ABQ6EV55</accession>
<gene>
    <name evidence="11" type="primary">mcp40H-19</name>
    <name evidence="11" type="ORF">GCM10007938_06460</name>
</gene>
<dbReference type="CDD" id="cd06225">
    <property type="entry name" value="HAMP"/>
    <property type="match status" value="1"/>
</dbReference>
<feature type="domain" description="HAMP" evidence="10">
    <location>
        <begin position="209"/>
        <end position="264"/>
    </location>
</feature>
<keyword evidence="3 8" id="KW-1133">Transmembrane helix</keyword>
<keyword evidence="12" id="KW-1185">Reference proteome</keyword>
<protein>
    <submittedName>
        <fullName evidence="11">Methyl-accepting chemotaxis protein</fullName>
    </submittedName>
</protein>
<dbReference type="EMBL" id="BSPW01000014">
    <property type="protein sequence ID" value="GLT16869.1"/>
    <property type="molecule type" value="Genomic_DNA"/>
</dbReference>
<dbReference type="PANTHER" id="PTHR32089">
    <property type="entry name" value="METHYL-ACCEPTING CHEMOTAXIS PROTEIN MCPB"/>
    <property type="match status" value="1"/>
</dbReference>
<feature type="domain" description="Methyl-accepting transducer" evidence="9">
    <location>
        <begin position="269"/>
        <end position="505"/>
    </location>
</feature>
<reference evidence="12" key="1">
    <citation type="journal article" date="2019" name="Int. J. Syst. Evol. Microbiol.">
        <title>The Global Catalogue of Microorganisms (GCM) 10K type strain sequencing project: providing services to taxonomists for standard genome sequencing and annotation.</title>
        <authorList>
            <consortium name="The Broad Institute Genomics Platform"/>
            <consortium name="The Broad Institute Genome Sequencing Center for Infectious Disease"/>
            <person name="Wu L."/>
            <person name="Ma J."/>
        </authorList>
    </citation>
    <scope>NUCLEOTIDE SEQUENCE [LARGE SCALE GENOMIC DNA]</scope>
    <source>
        <strain evidence="12">NBRC 108723</strain>
    </source>
</reference>
<evidence type="ECO:0000259" key="9">
    <source>
        <dbReference type="PROSITE" id="PS50111"/>
    </source>
</evidence>
<comment type="subcellular location">
    <subcellularLocation>
        <location evidence="1">Membrane</location>
        <topology evidence="1">Multi-pass membrane protein</topology>
    </subcellularLocation>
</comment>
<comment type="similarity">
    <text evidence="6">Belongs to the methyl-accepting chemotaxis (MCP) protein family.</text>
</comment>
<comment type="caution">
    <text evidence="11">The sequence shown here is derived from an EMBL/GenBank/DDBJ whole genome shotgun (WGS) entry which is preliminary data.</text>
</comment>
<evidence type="ECO:0000313" key="12">
    <source>
        <dbReference type="Proteomes" id="UP001157138"/>
    </source>
</evidence>
<dbReference type="InterPro" id="IPR004089">
    <property type="entry name" value="MCPsignal_dom"/>
</dbReference>
<evidence type="ECO:0000256" key="4">
    <source>
        <dbReference type="ARBA" id="ARBA00023136"/>
    </source>
</evidence>
<feature type="transmembrane region" description="Helical" evidence="8">
    <location>
        <begin position="189"/>
        <end position="208"/>
    </location>
</feature>
<dbReference type="InterPro" id="IPR003660">
    <property type="entry name" value="HAMP_dom"/>
</dbReference>
<dbReference type="Pfam" id="PF00015">
    <property type="entry name" value="MCPsignal"/>
    <property type="match status" value="1"/>
</dbReference>
<dbReference type="RefSeq" id="WP_284190795.1">
    <property type="nucleotide sequence ID" value="NZ_BSPW01000014.1"/>
</dbReference>